<name>A0ABN1EG06_SACER</name>
<comment type="caution">
    <text evidence="2">The sequence shown here is derived from an EMBL/GenBank/DDBJ whole genome shotgun (WGS) entry which is preliminary data.</text>
</comment>
<organism evidence="2 3">
    <name type="scientific">Saccharopolyspora erythraea</name>
    <name type="common">Streptomyces erythraeus</name>
    <dbReference type="NCBI Taxonomy" id="1836"/>
    <lineage>
        <taxon>Bacteria</taxon>
        <taxon>Bacillati</taxon>
        <taxon>Actinomycetota</taxon>
        <taxon>Actinomycetes</taxon>
        <taxon>Pseudonocardiales</taxon>
        <taxon>Pseudonocardiaceae</taxon>
        <taxon>Saccharopolyspora</taxon>
    </lineage>
</organism>
<feature type="compositionally biased region" description="Polar residues" evidence="1">
    <location>
        <begin position="129"/>
        <end position="139"/>
    </location>
</feature>
<dbReference type="EMBL" id="BAAAGS010000124">
    <property type="protein sequence ID" value="GAA0565939.1"/>
    <property type="molecule type" value="Genomic_DNA"/>
</dbReference>
<evidence type="ECO:0008006" key="4">
    <source>
        <dbReference type="Google" id="ProtNLM"/>
    </source>
</evidence>
<protein>
    <recommendedName>
        <fullName evidence="4">Transposase</fullName>
    </recommendedName>
</protein>
<keyword evidence="3" id="KW-1185">Reference proteome</keyword>
<feature type="region of interest" description="Disordered" evidence="1">
    <location>
        <begin position="116"/>
        <end position="139"/>
    </location>
</feature>
<proteinExistence type="predicted"/>
<reference evidence="2 3" key="1">
    <citation type="journal article" date="2019" name="Int. J. Syst. Evol. Microbiol.">
        <title>The Global Catalogue of Microorganisms (GCM) 10K type strain sequencing project: providing services to taxonomists for standard genome sequencing and annotation.</title>
        <authorList>
            <consortium name="The Broad Institute Genomics Platform"/>
            <consortium name="The Broad Institute Genome Sequencing Center for Infectious Disease"/>
            <person name="Wu L."/>
            <person name="Ma J."/>
        </authorList>
    </citation>
    <scope>NUCLEOTIDE SEQUENCE [LARGE SCALE GENOMIC DNA]</scope>
    <source>
        <strain evidence="2 3">JCM 10303</strain>
    </source>
</reference>
<dbReference type="RefSeq" id="WP_143538198.1">
    <property type="nucleotide sequence ID" value="NZ_BAAAGS010000124.1"/>
</dbReference>
<evidence type="ECO:0000256" key="1">
    <source>
        <dbReference type="SAM" id="MobiDB-lite"/>
    </source>
</evidence>
<accession>A0ABN1EG06</accession>
<gene>
    <name evidence="2" type="ORF">GCM10009533_71820</name>
</gene>
<sequence length="139" mass="15722">MSSGELAYYIVHTTHPQPLIELVRVGGSRRRAEETFQFAKNEIGLDHYQVRRYEASYRHTNLTMLAAHSEVPQAPRKLWSAPGSGESGCWISCHNGHVLELYRSAPAEAAVPSLAGRVRHTRRARRDCQSQTQQLPESR</sequence>
<evidence type="ECO:0000313" key="3">
    <source>
        <dbReference type="Proteomes" id="UP001500729"/>
    </source>
</evidence>
<evidence type="ECO:0000313" key="2">
    <source>
        <dbReference type="EMBL" id="GAA0565939.1"/>
    </source>
</evidence>
<dbReference type="Proteomes" id="UP001500729">
    <property type="component" value="Unassembled WGS sequence"/>
</dbReference>